<feature type="transmembrane region" description="Helical" evidence="5">
    <location>
        <begin position="370"/>
        <end position="393"/>
    </location>
</feature>
<evidence type="ECO:0000313" key="7">
    <source>
        <dbReference type="EMBL" id="MFC5342867.1"/>
    </source>
</evidence>
<feature type="transmembrane region" description="Helical" evidence="5">
    <location>
        <begin position="234"/>
        <end position="256"/>
    </location>
</feature>
<evidence type="ECO:0000256" key="3">
    <source>
        <dbReference type="ARBA" id="ARBA00022989"/>
    </source>
</evidence>
<sequence length="505" mass="51700">MTADLQDPTNVATAKSPNPHLVLASVLLAALVLPLSFTGGAIATPAIGRDLGGTATELTWITNAFMLTFGSLMMTAGALADQYGRKRIFVGGVALFVFFSVALTFAASVAMIDLLRAGQGVGAAAALAGGSAAIAQEFEGHARLRAFSLLGATFGLGLAVGPVMVGWLVEMFGWRSIFMAGAIIGALALVFGAPRMRETRDPDAVGLDWPGVVSFTGLLSLFTFGVIQAPESGWISPLVIGSLSGAVALLAVFIVVERRAARPMLDLGLFRYPRFVGVQLLPIATCYAYVVLLIVLPLRLVGVEGRSEIDAGLLMIALSGPMVVVPWLAANLTRWLSAGVVAGVGLVIAAIGLLWLGAVPAGANLALVPPILVIGFGAGLPWGLMDGLSVTVVPKERAGMATGVFNTTKVAGEGVALAIVSAALAGLTASNLRSAGAADRVGEIAQRVATGDLPHAAALAPAFDRAALIQSYLGAFQQLTWGLSAITLVSAIAAFTLLGRVKGEP</sequence>
<feature type="transmembrane region" description="Helical" evidence="5">
    <location>
        <begin position="336"/>
        <end position="358"/>
    </location>
</feature>
<gene>
    <name evidence="7" type="ORF">ACFPIE_03010</name>
</gene>
<feature type="transmembrane region" description="Helical" evidence="5">
    <location>
        <begin position="276"/>
        <end position="299"/>
    </location>
</feature>
<feature type="transmembrane region" description="Helical" evidence="5">
    <location>
        <begin position="205"/>
        <end position="228"/>
    </location>
</feature>
<feature type="transmembrane region" description="Helical" evidence="5">
    <location>
        <begin position="117"/>
        <end position="135"/>
    </location>
</feature>
<dbReference type="Gene3D" id="1.20.1720.10">
    <property type="entry name" value="Multidrug resistance protein D"/>
    <property type="match status" value="1"/>
</dbReference>
<dbReference type="CDD" id="cd17321">
    <property type="entry name" value="MFS_MMR_MDR_like"/>
    <property type="match status" value="1"/>
</dbReference>
<evidence type="ECO:0000256" key="1">
    <source>
        <dbReference type="ARBA" id="ARBA00004141"/>
    </source>
</evidence>
<evidence type="ECO:0000259" key="6">
    <source>
        <dbReference type="PROSITE" id="PS50850"/>
    </source>
</evidence>
<feature type="transmembrane region" description="Helical" evidence="5">
    <location>
        <begin position="414"/>
        <end position="432"/>
    </location>
</feature>
<organism evidence="7 8">
    <name type="scientific">Brevundimonas staleyi</name>
    <dbReference type="NCBI Taxonomy" id="74326"/>
    <lineage>
        <taxon>Bacteria</taxon>
        <taxon>Pseudomonadati</taxon>
        <taxon>Pseudomonadota</taxon>
        <taxon>Alphaproteobacteria</taxon>
        <taxon>Caulobacterales</taxon>
        <taxon>Caulobacteraceae</taxon>
        <taxon>Brevundimonas</taxon>
    </lineage>
</organism>
<evidence type="ECO:0000256" key="2">
    <source>
        <dbReference type="ARBA" id="ARBA00022692"/>
    </source>
</evidence>
<accession>A0ABW0FMJ6</accession>
<feature type="transmembrane region" description="Helical" evidence="5">
    <location>
        <begin position="88"/>
        <end position="111"/>
    </location>
</feature>
<dbReference type="InterPro" id="IPR020846">
    <property type="entry name" value="MFS_dom"/>
</dbReference>
<keyword evidence="4 5" id="KW-0472">Membrane</keyword>
<dbReference type="PROSITE" id="PS00216">
    <property type="entry name" value="SUGAR_TRANSPORT_1"/>
    <property type="match status" value="1"/>
</dbReference>
<evidence type="ECO:0000256" key="4">
    <source>
        <dbReference type="ARBA" id="ARBA00023136"/>
    </source>
</evidence>
<dbReference type="InterPro" id="IPR011701">
    <property type="entry name" value="MFS"/>
</dbReference>
<name>A0ABW0FMJ6_9CAUL</name>
<feature type="domain" description="Major facilitator superfamily (MFS) profile" evidence="6">
    <location>
        <begin position="22"/>
        <end position="502"/>
    </location>
</feature>
<dbReference type="PROSITE" id="PS50850">
    <property type="entry name" value="MFS"/>
    <property type="match status" value="1"/>
</dbReference>
<dbReference type="PANTHER" id="PTHR42718:SF49">
    <property type="entry name" value="EXPORT PROTEIN"/>
    <property type="match status" value="1"/>
</dbReference>
<feature type="transmembrane region" description="Helical" evidence="5">
    <location>
        <begin position="147"/>
        <end position="168"/>
    </location>
</feature>
<keyword evidence="2 5" id="KW-0812">Transmembrane</keyword>
<dbReference type="RefSeq" id="WP_374039605.1">
    <property type="nucleotide sequence ID" value="NZ_CP169083.1"/>
</dbReference>
<feature type="transmembrane region" description="Helical" evidence="5">
    <location>
        <begin position="60"/>
        <end position="81"/>
    </location>
</feature>
<reference evidence="8" key="1">
    <citation type="journal article" date="2019" name="Int. J. Syst. Evol. Microbiol.">
        <title>The Global Catalogue of Microorganisms (GCM) 10K type strain sequencing project: providing services to taxonomists for standard genome sequencing and annotation.</title>
        <authorList>
            <consortium name="The Broad Institute Genomics Platform"/>
            <consortium name="The Broad Institute Genome Sequencing Center for Infectious Disease"/>
            <person name="Wu L."/>
            <person name="Ma J."/>
        </authorList>
    </citation>
    <scope>NUCLEOTIDE SEQUENCE [LARGE SCALE GENOMIC DNA]</scope>
    <source>
        <strain evidence="8">JCM 12125</strain>
    </source>
</reference>
<dbReference type="SUPFAM" id="SSF103473">
    <property type="entry name" value="MFS general substrate transporter"/>
    <property type="match status" value="1"/>
</dbReference>
<feature type="transmembrane region" description="Helical" evidence="5">
    <location>
        <begin position="174"/>
        <end position="193"/>
    </location>
</feature>
<comment type="caution">
    <text evidence="7">The sequence shown here is derived from an EMBL/GenBank/DDBJ whole genome shotgun (WGS) entry which is preliminary data.</text>
</comment>
<evidence type="ECO:0000313" key="8">
    <source>
        <dbReference type="Proteomes" id="UP001596152"/>
    </source>
</evidence>
<comment type="subcellular location">
    <subcellularLocation>
        <location evidence="1">Membrane</location>
        <topology evidence="1">Multi-pass membrane protein</topology>
    </subcellularLocation>
</comment>
<feature type="transmembrane region" description="Helical" evidence="5">
    <location>
        <begin position="311"/>
        <end position="329"/>
    </location>
</feature>
<dbReference type="EMBL" id="JBHSLF010000006">
    <property type="protein sequence ID" value="MFC5342867.1"/>
    <property type="molecule type" value="Genomic_DNA"/>
</dbReference>
<dbReference type="InterPro" id="IPR005829">
    <property type="entry name" value="Sugar_transporter_CS"/>
</dbReference>
<feature type="transmembrane region" description="Helical" evidence="5">
    <location>
        <begin position="21"/>
        <end position="48"/>
    </location>
</feature>
<dbReference type="PANTHER" id="PTHR42718">
    <property type="entry name" value="MAJOR FACILITATOR SUPERFAMILY MULTIDRUG TRANSPORTER MFSC"/>
    <property type="match status" value="1"/>
</dbReference>
<proteinExistence type="predicted"/>
<keyword evidence="8" id="KW-1185">Reference proteome</keyword>
<dbReference type="Gene3D" id="1.20.1250.20">
    <property type="entry name" value="MFS general substrate transporter like domains"/>
    <property type="match status" value="1"/>
</dbReference>
<dbReference type="Proteomes" id="UP001596152">
    <property type="component" value="Unassembled WGS sequence"/>
</dbReference>
<protein>
    <submittedName>
        <fullName evidence="7">MFS transporter</fullName>
    </submittedName>
</protein>
<evidence type="ECO:0000256" key="5">
    <source>
        <dbReference type="SAM" id="Phobius"/>
    </source>
</evidence>
<feature type="transmembrane region" description="Helical" evidence="5">
    <location>
        <begin position="479"/>
        <end position="499"/>
    </location>
</feature>
<dbReference type="Pfam" id="PF07690">
    <property type="entry name" value="MFS_1"/>
    <property type="match status" value="1"/>
</dbReference>
<keyword evidence="3 5" id="KW-1133">Transmembrane helix</keyword>
<dbReference type="InterPro" id="IPR036259">
    <property type="entry name" value="MFS_trans_sf"/>
</dbReference>